<dbReference type="InterPro" id="IPR011545">
    <property type="entry name" value="DEAD/DEAH_box_helicase_dom"/>
</dbReference>
<keyword evidence="3 8" id="KW-0347">Helicase</keyword>
<dbReference type="Pfam" id="PF11898">
    <property type="entry name" value="DUF3418"/>
    <property type="match status" value="1"/>
</dbReference>
<evidence type="ECO:0000256" key="5">
    <source>
        <dbReference type="SAM" id="MobiDB-lite"/>
    </source>
</evidence>
<evidence type="ECO:0000259" key="7">
    <source>
        <dbReference type="PROSITE" id="PS51194"/>
    </source>
</evidence>
<keyword evidence="2" id="KW-0378">Hydrolase</keyword>
<gene>
    <name evidence="8" type="ORF">Talka_00177</name>
</gene>
<dbReference type="FunFam" id="1.20.120.1080:FF:000005">
    <property type="entry name" value="ATP-dependent helicase HrpA"/>
    <property type="match status" value="1"/>
</dbReference>
<feature type="domain" description="Helicase C-terminal" evidence="7">
    <location>
        <begin position="231"/>
        <end position="409"/>
    </location>
</feature>
<dbReference type="InterPro" id="IPR011709">
    <property type="entry name" value="DEAD-box_helicase_OB_fold"/>
</dbReference>
<evidence type="ECO:0000256" key="4">
    <source>
        <dbReference type="ARBA" id="ARBA00022840"/>
    </source>
</evidence>
<proteinExistence type="predicted"/>
<dbReference type="OrthoDB" id="9805617at2"/>
<accession>A0A554WD53</accession>
<evidence type="ECO:0000256" key="3">
    <source>
        <dbReference type="ARBA" id="ARBA00022806"/>
    </source>
</evidence>
<dbReference type="SUPFAM" id="SSF52540">
    <property type="entry name" value="P-loop containing nucleoside triphosphate hydrolases"/>
    <property type="match status" value="1"/>
</dbReference>
<feature type="compositionally biased region" description="Low complexity" evidence="5">
    <location>
        <begin position="1008"/>
        <end position="1037"/>
    </location>
</feature>
<sequence length="1327" mass="148165">MRDEAIVCHQPAGGPVLTFPETLPVSARRADIEAALRDHQVVVVCGETGSGKTTQLPKIALALGRGGGVDWQPQPGRRRPLIGHTQPRRLAATSVAARIAEETQTELGELVGYQIRFHDRLQPGAAIKLMTDGILLAETQRDPLLRAYDTLIIDEAHERSLNIDFLLGYLKQLLPKRPDLKLIITSATIDAERFAQHFAGPHGPAPVIHVSGRTYPVEIRWRPFEESRDYGLNEAIADAVDELWRGGAHDGDILVFLPGEREIRDAADHLRRHLSRQPALRGAEVLPLYARLSAAEQSRIFHPNGARRIVLATNVAETSLTVPGIRYVIDSGLARIKRYSLRSKVEQLLVEPISQAAAHQRAGRCGRVAEGICIRLYDEQDFARRPRFTDPEILRSSLAGVILRMKALGLGDVEAFPFLEAPSRRAVADGLQTLAELGALDAQGQLTETGRQLARLPLDPRIGRMLIEAQRRGALREVLVIASALSIQDVRERPLEQAAKADAAHARFDDERSEFVGLLKLWDWLQQARGGQHAPGQPPTPKLSNRQYEALLREHFISVKRVREWRDVHQQLHTLAAEHGWREQAEPASYEALHLSLLVGLLPNVGLKHDTEDHYQGARGIKWWPHPGSRLKRRPARWIVCAELVETTRLYGRGIAAIEPQWLEQVAAHLIQRELSEPLWDRRSAEVIAHERGSLWGLPVYSGRRVAYARIDPVAAREVFIREGLVAGLTEDTWDCRLPFWAHNRRVLREVQALEHKARRQDVLVDESLIFAFFDRHLPPDVASGRDLERWWRQASAEQRQRLFLSRDELMRHEAAGVTTDAYPPLIRLGGVDCRAHYLHEPGHPRDGVTVEVPLFALNQVDPQRLAWLVPGMLAEKVQALLKTLPQKVRARLVPLPATAQAMAERWVEEGRFGQGDLLQALLQEVRQRSGLPVQPGDFKLDGLPPHLLMNVRVVDEHGRQLAMGRDLALLKTQWGDQARGAFAALAALRRPPAAVPSGTAGGGRGSHGAASAPPSSVGDAAPSPAAASPAGAGVAADPGVWDSAARHTRWVFGAWPELVEIRHGRQTLVGYPALRDAGDAVTVAVFDEPEVAAREHRGGLRRLFALQLRDTLKALERQLPELARMAVLFMPLGTAEALRQQIVDLALERAFLAGPLPADEAAFEARLKEGRTRLVLIAQEVARLAQQILAEWSAAQRKLKEARHLPPASAADLQQQLQRLVGPRFLLETPWEQLAHLPRYLKAVQLRIDKARQDPAREQQRLAELRPAEQRVWRLLQERRGAADERLQALRWMVEELRVSLFAQELRTPYPVSVKRLDKALAQWQA</sequence>
<dbReference type="InterPro" id="IPR024590">
    <property type="entry name" value="HrpA_C"/>
</dbReference>
<dbReference type="Proteomes" id="UP000315736">
    <property type="component" value="Unassembled WGS sequence"/>
</dbReference>
<dbReference type="InterPro" id="IPR010222">
    <property type="entry name" value="RNA_helicase_HrpA"/>
</dbReference>
<dbReference type="SMART" id="SM00490">
    <property type="entry name" value="HELICc"/>
    <property type="match status" value="1"/>
</dbReference>
<dbReference type="Pfam" id="PF21010">
    <property type="entry name" value="HA2_C"/>
    <property type="match status" value="1"/>
</dbReference>
<dbReference type="InterPro" id="IPR003593">
    <property type="entry name" value="AAA+_ATPase"/>
</dbReference>
<evidence type="ECO:0000313" key="9">
    <source>
        <dbReference type="Proteomes" id="UP000315736"/>
    </source>
</evidence>
<dbReference type="InterPro" id="IPR048333">
    <property type="entry name" value="HA2_WH"/>
</dbReference>
<keyword evidence="9" id="KW-1185">Reference proteome</keyword>
<dbReference type="InterPro" id="IPR027417">
    <property type="entry name" value="P-loop_NTPase"/>
</dbReference>
<dbReference type="GO" id="GO:0016787">
    <property type="term" value="F:hydrolase activity"/>
    <property type="evidence" value="ECO:0007669"/>
    <property type="project" value="UniProtKB-KW"/>
</dbReference>
<dbReference type="PROSITE" id="PS51194">
    <property type="entry name" value="HELICASE_CTER"/>
    <property type="match status" value="1"/>
</dbReference>
<dbReference type="RefSeq" id="WP_143889135.1">
    <property type="nucleotide sequence ID" value="NZ_VJNB01000001.1"/>
</dbReference>
<evidence type="ECO:0000256" key="2">
    <source>
        <dbReference type="ARBA" id="ARBA00022801"/>
    </source>
</evidence>
<evidence type="ECO:0000259" key="6">
    <source>
        <dbReference type="PROSITE" id="PS51192"/>
    </source>
</evidence>
<dbReference type="SMART" id="SM00847">
    <property type="entry name" value="HA2"/>
    <property type="match status" value="1"/>
</dbReference>
<dbReference type="SMART" id="SM00382">
    <property type="entry name" value="AAA"/>
    <property type="match status" value="1"/>
</dbReference>
<dbReference type="GO" id="GO:0005524">
    <property type="term" value="F:ATP binding"/>
    <property type="evidence" value="ECO:0007669"/>
    <property type="project" value="UniProtKB-KW"/>
</dbReference>
<dbReference type="Pfam" id="PF07717">
    <property type="entry name" value="OB_NTP_bind"/>
    <property type="match status" value="1"/>
</dbReference>
<dbReference type="Gene3D" id="3.40.50.300">
    <property type="entry name" value="P-loop containing nucleotide triphosphate hydrolases"/>
    <property type="match status" value="2"/>
</dbReference>
<dbReference type="SMART" id="SM00487">
    <property type="entry name" value="DEXDc"/>
    <property type="match status" value="1"/>
</dbReference>
<dbReference type="Pfam" id="PF04408">
    <property type="entry name" value="WHD_HA2"/>
    <property type="match status" value="1"/>
</dbReference>
<evidence type="ECO:0000313" key="8">
    <source>
        <dbReference type="EMBL" id="TSE21502.1"/>
    </source>
</evidence>
<dbReference type="InterPro" id="IPR014001">
    <property type="entry name" value="Helicase_ATP-bd"/>
</dbReference>
<dbReference type="Pfam" id="PF00271">
    <property type="entry name" value="Helicase_C"/>
    <property type="match status" value="1"/>
</dbReference>
<organism evidence="8 9">
    <name type="scientific">Tepidimonas alkaliphilus</name>
    <dbReference type="NCBI Taxonomy" id="2588942"/>
    <lineage>
        <taxon>Bacteria</taxon>
        <taxon>Pseudomonadati</taxon>
        <taxon>Pseudomonadota</taxon>
        <taxon>Betaproteobacteria</taxon>
        <taxon>Burkholderiales</taxon>
        <taxon>Tepidimonas</taxon>
    </lineage>
</organism>
<protein>
    <submittedName>
        <fullName evidence="8">RNA helicase HrpA</fullName>
    </submittedName>
</protein>
<dbReference type="InterPro" id="IPR007502">
    <property type="entry name" value="Helicase-assoc_dom"/>
</dbReference>
<keyword evidence="4" id="KW-0067">ATP-binding</keyword>
<keyword evidence="1" id="KW-0547">Nucleotide-binding</keyword>
<reference evidence="8 9" key="1">
    <citation type="submission" date="2019-07" db="EMBL/GenBank/DDBJ databases">
        <title>Tepidimonas alkaliphilus YIM 72238 draft genome.</title>
        <authorList>
            <person name="Da Costa M.S."/>
            <person name="Froufe H.J.C."/>
            <person name="Egas C."/>
            <person name="Albuquerque L."/>
        </authorList>
    </citation>
    <scope>NUCLEOTIDE SEQUENCE [LARGE SCALE GENOMIC DNA]</scope>
    <source>
        <strain evidence="8 9">YIM 72238</strain>
    </source>
</reference>
<evidence type="ECO:0000256" key="1">
    <source>
        <dbReference type="ARBA" id="ARBA00022741"/>
    </source>
</evidence>
<name>A0A554WD53_9BURK</name>
<dbReference type="InterPro" id="IPR001650">
    <property type="entry name" value="Helicase_C-like"/>
</dbReference>
<dbReference type="PANTHER" id="PTHR18934">
    <property type="entry name" value="ATP-DEPENDENT RNA HELICASE"/>
    <property type="match status" value="1"/>
</dbReference>
<comment type="caution">
    <text evidence="8">The sequence shown here is derived from an EMBL/GenBank/DDBJ whole genome shotgun (WGS) entry which is preliminary data.</text>
</comment>
<dbReference type="PROSITE" id="PS51192">
    <property type="entry name" value="HELICASE_ATP_BIND_1"/>
    <property type="match status" value="1"/>
</dbReference>
<dbReference type="GO" id="GO:0003723">
    <property type="term" value="F:RNA binding"/>
    <property type="evidence" value="ECO:0007669"/>
    <property type="project" value="TreeGrafter"/>
</dbReference>
<dbReference type="Pfam" id="PF00270">
    <property type="entry name" value="DEAD"/>
    <property type="match status" value="1"/>
</dbReference>
<dbReference type="PANTHER" id="PTHR18934:SF99">
    <property type="entry name" value="ATP-DEPENDENT RNA HELICASE DHX37-RELATED"/>
    <property type="match status" value="1"/>
</dbReference>
<feature type="domain" description="Helicase ATP-binding" evidence="6">
    <location>
        <begin position="33"/>
        <end position="207"/>
    </location>
</feature>
<dbReference type="NCBIfam" id="TIGR01967">
    <property type="entry name" value="DEAH_box_HrpA"/>
    <property type="match status" value="1"/>
</dbReference>
<dbReference type="Gene3D" id="1.20.120.1080">
    <property type="match status" value="1"/>
</dbReference>
<dbReference type="CDD" id="cd18791">
    <property type="entry name" value="SF2_C_RHA"/>
    <property type="match status" value="1"/>
</dbReference>
<dbReference type="GO" id="GO:0003724">
    <property type="term" value="F:RNA helicase activity"/>
    <property type="evidence" value="ECO:0007669"/>
    <property type="project" value="InterPro"/>
</dbReference>
<dbReference type="EMBL" id="VJNB01000001">
    <property type="protein sequence ID" value="TSE21502.1"/>
    <property type="molecule type" value="Genomic_DNA"/>
</dbReference>
<feature type="region of interest" description="Disordered" evidence="5">
    <location>
        <begin position="994"/>
        <end position="1037"/>
    </location>
</feature>